<dbReference type="CDD" id="cd00402">
    <property type="entry name" value="Riboflavin_synthase_like"/>
    <property type="match status" value="1"/>
</dbReference>
<dbReference type="Proteomes" id="UP000182427">
    <property type="component" value="Chromosome I"/>
</dbReference>
<dbReference type="InterPro" id="IPR023366">
    <property type="entry name" value="ATP_synth_asu-like_sf"/>
</dbReference>
<dbReference type="PIRSF" id="PIRSF000498">
    <property type="entry name" value="Riboflavin_syn_A"/>
    <property type="match status" value="1"/>
</dbReference>
<keyword evidence="13" id="KW-1185">Reference proteome</keyword>
<gene>
    <name evidence="12" type="ORF">SAMN05444167_2869</name>
</gene>
<evidence type="ECO:0000256" key="2">
    <source>
        <dbReference type="ARBA" id="ARBA00002803"/>
    </source>
</evidence>
<dbReference type="EC" id="2.5.1.9" evidence="4 9"/>
<dbReference type="NCBIfam" id="TIGR00187">
    <property type="entry name" value="ribE"/>
    <property type="match status" value="1"/>
</dbReference>
<keyword evidence="8" id="KW-0677">Repeat</keyword>
<evidence type="ECO:0000313" key="12">
    <source>
        <dbReference type="EMBL" id="SDF63691.1"/>
    </source>
</evidence>
<evidence type="ECO:0000313" key="13">
    <source>
        <dbReference type="Proteomes" id="UP000182427"/>
    </source>
</evidence>
<feature type="domain" description="Lumazine-binding" evidence="11">
    <location>
        <begin position="97"/>
        <end position="203"/>
    </location>
</feature>
<dbReference type="InterPro" id="IPR026017">
    <property type="entry name" value="Lumazine-bd_dom"/>
</dbReference>
<dbReference type="SUPFAM" id="SSF63380">
    <property type="entry name" value="Riboflavin synthase domain-like"/>
    <property type="match status" value="2"/>
</dbReference>
<comment type="catalytic activity">
    <reaction evidence="1">
        <text>2 6,7-dimethyl-8-(1-D-ribityl)lumazine + H(+) = 5-amino-6-(D-ribitylamino)uracil + riboflavin</text>
        <dbReference type="Rhea" id="RHEA:20772"/>
        <dbReference type="ChEBI" id="CHEBI:15378"/>
        <dbReference type="ChEBI" id="CHEBI:15934"/>
        <dbReference type="ChEBI" id="CHEBI:57986"/>
        <dbReference type="ChEBI" id="CHEBI:58201"/>
        <dbReference type="EC" id="2.5.1.9"/>
    </reaction>
</comment>
<dbReference type="PANTHER" id="PTHR21098">
    <property type="entry name" value="RIBOFLAVIN SYNTHASE ALPHA CHAIN"/>
    <property type="match status" value="1"/>
</dbReference>
<evidence type="ECO:0000256" key="6">
    <source>
        <dbReference type="ARBA" id="ARBA00022619"/>
    </source>
</evidence>
<keyword evidence="6" id="KW-0686">Riboflavin biosynthesis</keyword>
<dbReference type="NCBIfam" id="NF006767">
    <property type="entry name" value="PRK09289.1"/>
    <property type="match status" value="1"/>
</dbReference>
<dbReference type="InterPro" id="IPR017938">
    <property type="entry name" value="Riboflavin_synthase-like_b-brl"/>
</dbReference>
<dbReference type="InterPro" id="IPR001783">
    <property type="entry name" value="Lumazine-bd"/>
</dbReference>
<evidence type="ECO:0000256" key="1">
    <source>
        <dbReference type="ARBA" id="ARBA00000968"/>
    </source>
</evidence>
<evidence type="ECO:0000256" key="9">
    <source>
        <dbReference type="NCBIfam" id="TIGR00187"/>
    </source>
</evidence>
<organism evidence="12 13">
    <name type="scientific">Terriglobus roseus</name>
    <dbReference type="NCBI Taxonomy" id="392734"/>
    <lineage>
        <taxon>Bacteria</taxon>
        <taxon>Pseudomonadati</taxon>
        <taxon>Acidobacteriota</taxon>
        <taxon>Terriglobia</taxon>
        <taxon>Terriglobales</taxon>
        <taxon>Acidobacteriaceae</taxon>
        <taxon>Terriglobus</taxon>
    </lineage>
</organism>
<dbReference type="Pfam" id="PF00677">
    <property type="entry name" value="Lum_binding"/>
    <property type="match status" value="2"/>
</dbReference>
<proteinExistence type="predicted"/>
<reference evidence="12 13" key="1">
    <citation type="submission" date="2016-10" db="EMBL/GenBank/DDBJ databases">
        <authorList>
            <person name="de Groot N.N."/>
        </authorList>
    </citation>
    <scope>NUCLEOTIDE SEQUENCE [LARGE SCALE GENOMIC DNA]</scope>
    <source>
        <strain evidence="12 13">GAS232</strain>
    </source>
</reference>
<evidence type="ECO:0000256" key="3">
    <source>
        <dbReference type="ARBA" id="ARBA00004887"/>
    </source>
</evidence>
<evidence type="ECO:0000259" key="11">
    <source>
        <dbReference type="PROSITE" id="PS51177"/>
    </source>
</evidence>
<sequence length="221" mass="23045">MFTGLIAETGTVVSLEKKVGVTRIHVAAPTLAKQLGTGDSIAVSGVCLTALNITPESFEADLLEETIRRTSLTHLSPGTRVNLELPTPAGTPLGGHVVQGHVDGVGYLLSLTAVTSDADYTDWTLKIAAPAALSPYIVEKGSIAINGISLTVAKVEPAADGAKEVTVALIPHTYAVTNIHTLQPGDPVNLEVDVLAKYAEQRAKKNETESITELSLIAAGF</sequence>
<evidence type="ECO:0000256" key="8">
    <source>
        <dbReference type="ARBA" id="ARBA00022737"/>
    </source>
</evidence>
<accession>A0A1G7MPR5</accession>
<protein>
    <recommendedName>
        <fullName evidence="5 9">Riboflavin synthase</fullName>
        <ecNumber evidence="4 9">2.5.1.9</ecNumber>
    </recommendedName>
</protein>
<feature type="repeat" description="Lumazine-binding" evidence="10">
    <location>
        <begin position="1"/>
        <end position="96"/>
    </location>
</feature>
<evidence type="ECO:0000256" key="10">
    <source>
        <dbReference type="PROSITE-ProRule" id="PRU00524"/>
    </source>
</evidence>
<comment type="pathway">
    <text evidence="3">Cofactor biosynthesis; riboflavin biosynthesis; riboflavin from 2-hydroxy-3-oxobutyl phosphate and 5-amino-6-(D-ribitylamino)uracil: step 2/2.</text>
</comment>
<dbReference type="Gene3D" id="2.40.30.20">
    <property type="match status" value="2"/>
</dbReference>
<dbReference type="EMBL" id="LT629690">
    <property type="protein sequence ID" value="SDF63691.1"/>
    <property type="molecule type" value="Genomic_DNA"/>
</dbReference>
<feature type="repeat" description="Lumazine-binding" evidence="10">
    <location>
        <begin position="97"/>
        <end position="203"/>
    </location>
</feature>
<name>A0A1G7MPR5_9BACT</name>
<dbReference type="AlphaFoldDB" id="A0A1G7MPR5"/>
<dbReference type="GO" id="GO:0004746">
    <property type="term" value="F:riboflavin synthase activity"/>
    <property type="evidence" value="ECO:0007669"/>
    <property type="project" value="UniProtKB-UniRule"/>
</dbReference>
<keyword evidence="7" id="KW-0808">Transferase</keyword>
<dbReference type="RefSeq" id="WP_083345743.1">
    <property type="nucleotide sequence ID" value="NZ_LT629690.1"/>
</dbReference>
<evidence type="ECO:0000256" key="4">
    <source>
        <dbReference type="ARBA" id="ARBA00012827"/>
    </source>
</evidence>
<dbReference type="PROSITE" id="PS51177">
    <property type="entry name" value="LUMAZINE_BIND"/>
    <property type="match status" value="2"/>
</dbReference>
<dbReference type="OrthoDB" id="9788537at2"/>
<evidence type="ECO:0000256" key="7">
    <source>
        <dbReference type="ARBA" id="ARBA00022679"/>
    </source>
</evidence>
<feature type="domain" description="Lumazine-binding" evidence="11">
    <location>
        <begin position="1"/>
        <end position="96"/>
    </location>
</feature>
<dbReference type="GO" id="GO:0009231">
    <property type="term" value="P:riboflavin biosynthetic process"/>
    <property type="evidence" value="ECO:0007669"/>
    <property type="project" value="UniProtKB-KW"/>
</dbReference>
<evidence type="ECO:0000256" key="5">
    <source>
        <dbReference type="ARBA" id="ARBA00013950"/>
    </source>
</evidence>
<comment type="function">
    <text evidence="2">Catalyzes the dismutation of two molecules of 6,7-dimethyl-8-ribityllumazine, resulting in the formation of riboflavin and 5-amino-6-(D-ribitylamino)uracil.</text>
</comment>
<dbReference type="PANTHER" id="PTHR21098:SF12">
    <property type="entry name" value="RIBOFLAVIN SYNTHASE"/>
    <property type="match status" value="1"/>
</dbReference>